<organism evidence="2 3">
    <name type="scientific">Candidatus Borkfalkia avistercoris</name>
    <dbReference type="NCBI Taxonomy" id="2838504"/>
    <lineage>
        <taxon>Bacteria</taxon>
        <taxon>Bacillati</taxon>
        <taxon>Bacillota</taxon>
        <taxon>Clostridia</taxon>
        <taxon>Christensenellales</taxon>
        <taxon>Christensenellaceae</taxon>
        <taxon>Candidatus Borkfalkia</taxon>
    </lineage>
</organism>
<protein>
    <submittedName>
        <fullName evidence="2">CinA family protein</fullName>
    </submittedName>
</protein>
<dbReference type="AlphaFoldDB" id="A0A9D2CZE6"/>
<evidence type="ECO:0000313" key="2">
    <source>
        <dbReference type="EMBL" id="HIZ03582.1"/>
    </source>
</evidence>
<sequence length="359" mass="39329">MKNGCIVIRNIKDYFDGSGFAEIVSALVDGGYFIDKIFAVSEEDEREFAQTFAECKNFFENVFVIAEADKLAPLRAQACSVLKRPPTDETRIESDKKTFFFLPKGEAGAAYVRGEAVAYLDAKYAVKHDRMVVRAVGVPAERIKNVLADAKALSGDRLAYNLSEKWGDLRLEILYDSDSPKMLIDGVMRVVAGGLNDYIYAVEDTPLNERIYEILKLRGLRLSVAESFTGGGVAKRLIEVPGISSVLFESIVAYDNGSKMARLGVSQYTLMRQGAVSDETAYEMAAGLIATGNCSVSLATTGIAGPKSDNTGKPVGLCYIAVGLKESVFVYKYIFKGSRADITQRAINQALFLLYKQIK</sequence>
<feature type="domain" description="CinA C-terminal" evidence="1">
    <location>
        <begin position="206"/>
        <end position="357"/>
    </location>
</feature>
<reference evidence="2" key="1">
    <citation type="journal article" date="2021" name="PeerJ">
        <title>Extensive microbial diversity within the chicken gut microbiome revealed by metagenomics and culture.</title>
        <authorList>
            <person name="Gilroy R."/>
            <person name="Ravi A."/>
            <person name="Getino M."/>
            <person name="Pursley I."/>
            <person name="Horton D.L."/>
            <person name="Alikhan N.F."/>
            <person name="Baker D."/>
            <person name="Gharbi K."/>
            <person name="Hall N."/>
            <person name="Watson M."/>
            <person name="Adriaenssens E.M."/>
            <person name="Foster-Nyarko E."/>
            <person name="Jarju S."/>
            <person name="Secka A."/>
            <person name="Antonio M."/>
            <person name="Oren A."/>
            <person name="Chaudhuri R.R."/>
            <person name="La Ragione R."/>
            <person name="Hildebrand F."/>
            <person name="Pallen M.J."/>
        </authorList>
    </citation>
    <scope>NUCLEOTIDE SEQUENCE</scope>
    <source>
        <strain evidence="2">CHK187-5294</strain>
    </source>
</reference>
<gene>
    <name evidence="2" type="ORF">H9727_04780</name>
</gene>
<dbReference type="EMBL" id="DXCL01000026">
    <property type="protein sequence ID" value="HIZ03582.1"/>
    <property type="molecule type" value="Genomic_DNA"/>
</dbReference>
<accession>A0A9D2CZE6</accession>
<evidence type="ECO:0000259" key="1">
    <source>
        <dbReference type="Pfam" id="PF02464"/>
    </source>
</evidence>
<proteinExistence type="predicted"/>
<dbReference type="InterPro" id="IPR008136">
    <property type="entry name" value="CinA_C"/>
</dbReference>
<name>A0A9D2CZE6_9FIRM</name>
<dbReference type="SUPFAM" id="SSF142433">
    <property type="entry name" value="CinA-like"/>
    <property type="match status" value="1"/>
</dbReference>
<reference evidence="2" key="2">
    <citation type="submission" date="2021-04" db="EMBL/GenBank/DDBJ databases">
        <authorList>
            <person name="Gilroy R."/>
        </authorList>
    </citation>
    <scope>NUCLEOTIDE SEQUENCE</scope>
    <source>
        <strain evidence="2">CHK187-5294</strain>
    </source>
</reference>
<dbReference type="Proteomes" id="UP000824132">
    <property type="component" value="Unassembled WGS sequence"/>
</dbReference>
<dbReference type="Gene3D" id="3.90.950.20">
    <property type="entry name" value="CinA-like"/>
    <property type="match status" value="1"/>
</dbReference>
<dbReference type="Pfam" id="PF02464">
    <property type="entry name" value="CinA"/>
    <property type="match status" value="1"/>
</dbReference>
<dbReference type="InterPro" id="IPR036653">
    <property type="entry name" value="CinA-like_C"/>
</dbReference>
<dbReference type="NCBIfam" id="TIGR00199">
    <property type="entry name" value="PncC_domain"/>
    <property type="match status" value="1"/>
</dbReference>
<comment type="caution">
    <text evidence="2">The sequence shown here is derived from an EMBL/GenBank/DDBJ whole genome shotgun (WGS) entry which is preliminary data.</text>
</comment>
<evidence type="ECO:0000313" key="3">
    <source>
        <dbReference type="Proteomes" id="UP000824132"/>
    </source>
</evidence>